<accession>A0A843AJZ8</accession>
<name>A0A843AJZ8_METAZ</name>
<evidence type="ECO:0000313" key="2">
    <source>
        <dbReference type="EMBL" id="MBF4467868.1"/>
    </source>
</evidence>
<organism evidence="2 3">
    <name type="scientific">Methanobrevibacter arboriphilus</name>
    <dbReference type="NCBI Taxonomy" id="39441"/>
    <lineage>
        <taxon>Archaea</taxon>
        <taxon>Methanobacteriati</taxon>
        <taxon>Methanobacteriota</taxon>
        <taxon>Methanomada group</taxon>
        <taxon>Methanobacteria</taxon>
        <taxon>Methanobacteriales</taxon>
        <taxon>Methanobacteriaceae</taxon>
        <taxon>Methanobrevibacter</taxon>
    </lineage>
</organism>
<protein>
    <submittedName>
        <fullName evidence="2">MarR family transcriptional regulator</fullName>
    </submittedName>
</protein>
<dbReference type="Proteomes" id="UP000658733">
    <property type="component" value="Unassembled WGS sequence"/>
</dbReference>
<dbReference type="EMBL" id="JADIIN010000005">
    <property type="protein sequence ID" value="MBF4467868.1"/>
    <property type="molecule type" value="Genomic_DNA"/>
</dbReference>
<evidence type="ECO:0000313" key="3">
    <source>
        <dbReference type="Proteomes" id="UP000658733"/>
    </source>
</evidence>
<sequence>MERELIEGIAIIQRSKCKEIVLRSLNNGIKMPSKISKETEISIHHVSRYLKQLKEKHLVICLNEDYKQGRLYEITDLGKEVLKYIE</sequence>
<reference evidence="2" key="1">
    <citation type="submission" date="2020-10" db="EMBL/GenBank/DDBJ databases">
        <title>Dehalococcoides mccartyi of a TCE/Cr reducing biochatode.</title>
        <authorList>
            <person name="Matturro B."/>
        </authorList>
    </citation>
    <scope>NUCLEOTIDE SEQUENCE</scope>
    <source>
        <strain evidence="2">Bin4</strain>
    </source>
</reference>
<dbReference type="InterPro" id="IPR038723">
    <property type="entry name" value="ArnR1-like_HTH"/>
</dbReference>
<dbReference type="InterPro" id="IPR036390">
    <property type="entry name" value="WH_DNA-bd_sf"/>
</dbReference>
<comment type="caution">
    <text evidence="2">The sequence shown here is derived from an EMBL/GenBank/DDBJ whole genome shotgun (WGS) entry which is preliminary data.</text>
</comment>
<feature type="domain" description="ArnR1-like winged helix-turn-helix" evidence="1">
    <location>
        <begin position="21"/>
        <end position="85"/>
    </location>
</feature>
<dbReference type="AlphaFoldDB" id="A0A843AJZ8"/>
<proteinExistence type="predicted"/>
<evidence type="ECO:0000259" key="1">
    <source>
        <dbReference type="Pfam" id="PF14947"/>
    </source>
</evidence>
<dbReference type="Pfam" id="PF14947">
    <property type="entry name" value="HTH_45"/>
    <property type="match status" value="1"/>
</dbReference>
<dbReference type="Gene3D" id="1.10.10.10">
    <property type="entry name" value="Winged helix-like DNA-binding domain superfamily/Winged helix DNA-binding domain"/>
    <property type="match status" value="1"/>
</dbReference>
<gene>
    <name evidence="2" type="ORF">ISP01_00540</name>
</gene>
<dbReference type="RefSeq" id="WP_278521529.1">
    <property type="nucleotide sequence ID" value="NZ_JADIIN010000005.1"/>
</dbReference>
<dbReference type="SUPFAM" id="SSF46785">
    <property type="entry name" value="Winged helix' DNA-binding domain"/>
    <property type="match status" value="1"/>
</dbReference>
<dbReference type="InterPro" id="IPR036388">
    <property type="entry name" value="WH-like_DNA-bd_sf"/>
</dbReference>